<evidence type="ECO:0000256" key="6">
    <source>
        <dbReference type="HAMAP-Rule" id="MF_00900"/>
    </source>
</evidence>
<dbReference type="Gene3D" id="6.10.250.2860">
    <property type="match status" value="1"/>
</dbReference>
<feature type="binding site" evidence="8">
    <location>
        <position position="222"/>
    </location>
    <ligand>
        <name>Mg(2+)</name>
        <dbReference type="ChEBI" id="CHEBI:18420"/>
    </ligand>
</feature>
<evidence type="ECO:0000313" key="10">
    <source>
        <dbReference type="EMBL" id="TDX44540.1"/>
    </source>
</evidence>
<dbReference type="NCBIfam" id="TIGR03156">
    <property type="entry name" value="GTP_HflX"/>
    <property type="match status" value="1"/>
</dbReference>
<dbReference type="GO" id="GO:0003924">
    <property type="term" value="F:GTPase activity"/>
    <property type="evidence" value="ECO:0007669"/>
    <property type="project" value="UniProtKB-UniRule"/>
</dbReference>
<comment type="cofactor">
    <cofactor evidence="8">
        <name>Mg(2+)</name>
        <dbReference type="ChEBI" id="CHEBI:18420"/>
    </cofactor>
</comment>
<dbReference type="Pfam" id="PF01926">
    <property type="entry name" value="MMR_HSR1"/>
    <property type="match status" value="1"/>
</dbReference>
<dbReference type="InterPro" id="IPR016496">
    <property type="entry name" value="GTPase_HflX"/>
</dbReference>
<comment type="subunit">
    <text evidence="6">Monomer. Associates with the 50S ribosomal subunit.</text>
</comment>
<dbReference type="GO" id="GO:0046872">
    <property type="term" value="F:metal ion binding"/>
    <property type="evidence" value="ECO:0007669"/>
    <property type="project" value="UniProtKB-KW"/>
</dbReference>
<feature type="binding site" evidence="7">
    <location>
        <begin position="242"/>
        <end position="245"/>
    </location>
    <ligand>
        <name>GTP</name>
        <dbReference type="ChEBI" id="CHEBI:37565"/>
    </ligand>
</feature>
<dbReference type="Pfam" id="PF13167">
    <property type="entry name" value="GTP-bdg_N"/>
    <property type="match status" value="1"/>
</dbReference>
<dbReference type="Gene3D" id="3.40.50.11060">
    <property type="entry name" value="GTPase HflX, N-terminal domain"/>
    <property type="match status" value="1"/>
</dbReference>
<dbReference type="Proteomes" id="UP000295472">
    <property type="component" value="Unassembled WGS sequence"/>
</dbReference>
<accession>A0A4R8GFW7</accession>
<dbReference type="FunFam" id="3.40.50.11060:FF:000001">
    <property type="entry name" value="GTPase HflX"/>
    <property type="match status" value="1"/>
</dbReference>
<dbReference type="InterPro" id="IPR042108">
    <property type="entry name" value="GTPase_HflX_N_sf"/>
</dbReference>
<gene>
    <name evidence="6" type="primary">hflX</name>
    <name evidence="10" type="ORF">C7954_11135</name>
</gene>
<dbReference type="InterPro" id="IPR006073">
    <property type="entry name" value="GTP-bd"/>
</dbReference>
<evidence type="ECO:0000256" key="2">
    <source>
        <dbReference type="ARBA" id="ARBA00022723"/>
    </source>
</evidence>
<feature type="binding site" evidence="8">
    <location>
        <position position="202"/>
    </location>
    <ligand>
        <name>Mg(2+)</name>
        <dbReference type="ChEBI" id="CHEBI:18420"/>
    </ligand>
</feature>
<organism evidence="10 11">
    <name type="scientific">Halanaerobium congolense</name>
    <dbReference type="NCBI Taxonomy" id="54121"/>
    <lineage>
        <taxon>Bacteria</taxon>
        <taxon>Bacillati</taxon>
        <taxon>Bacillota</taxon>
        <taxon>Clostridia</taxon>
        <taxon>Halanaerobiales</taxon>
        <taxon>Halanaerobiaceae</taxon>
        <taxon>Halanaerobium</taxon>
    </lineage>
</organism>
<dbReference type="NCBIfam" id="TIGR00231">
    <property type="entry name" value="small_GTP"/>
    <property type="match status" value="1"/>
</dbReference>
<protein>
    <recommendedName>
        <fullName evidence="6">GTPase HflX</fullName>
    </recommendedName>
    <alternativeName>
        <fullName evidence="6">GTP-binding protein HflX</fullName>
    </alternativeName>
</protein>
<dbReference type="CDD" id="cd01878">
    <property type="entry name" value="HflX"/>
    <property type="match status" value="1"/>
</dbReference>
<dbReference type="GeneID" id="57012492"/>
<feature type="binding site" evidence="7">
    <location>
        <begin position="308"/>
        <end position="311"/>
    </location>
    <ligand>
        <name>GTP</name>
        <dbReference type="ChEBI" id="CHEBI:37565"/>
    </ligand>
</feature>
<comment type="caution">
    <text evidence="10">The sequence shown here is derived from an EMBL/GenBank/DDBJ whole genome shotgun (WGS) entry which is preliminary data.</text>
</comment>
<evidence type="ECO:0000256" key="1">
    <source>
        <dbReference type="ARBA" id="ARBA00022490"/>
    </source>
</evidence>
<dbReference type="GO" id="GO:0005525">
    <property type="term" value="F:GTP binding"/>
    <property type="evidence" value="ECO:0007669"/>
    <property type="project" value="UniProtKB-UniRule"/>
</dbReference>
<feature type="domain" description="Hflx-type G" evidence="9">
    <location>
        <begin position="189"/>
        <end position="354"/>
    </location>
</feature>
<dbReference type="Gene3D" id="3.40.50.300">
    <property type="entry name" value="P-loop containing nucleotide triphosphate hydrolases"/>
    <property type="match status" value="1"/>
</dbReference>
<evidence type="ECO:0000256" key="3">
    <source>
        <dbReference type="ARBA" id="ARBA00022741"/>
    </source>
</evidence>
<dbReference type="InterPro" id="IPR027417">
    <property type="entry name" value="P-loop_NTPase"/>
</dbReference>
<dbReference type="SUPFAM" id="SSF52540">
    <property type="entry name" value="P-loop containing nucleoside triphosphate hydrolases"/>
    <property type="match status" value="1"/>
</dbReference>
<feature type="binding site" evidence="7">
    <location>
        <begin position="220"/>
        <end position="224"/>
    </location>
    <ligand>
        <name>GTP</name>
        <dbReference type="ChEBI" id="CHEBI:37565"/>
    </ligand>
</feature>
<dbReference type="GO" id="GO:0005737">
    <property type="term" value="C:cytoplasm"/>
    <property type="evidence" value="ECO:0007669"/>
    <property type="project" value="UniProtKB-SubCell"/>
</dbReference>
<dbReference type="GO" id="GO:0043022">
    <property type="term" value="F:ribosome binding"/>
    <property type="evidence" value="ECO:0007669"/>
    <property type="project" value="TreeGrafter"/>
</dbReference>
<dbReference type="RefSeq" id="WP_166667685.1">
    <property type="nucleotide sequence ID" value="NZ_SOEF01000011.1"/>
</dbReference>
<evidence type="ECO:0000256" key="7">
    <source>
        <dbReference type="PIRSR" id="PIRSR006809-1"/>
    </source>
</evidence>
<feature type="binding site" evidence="7">
    <location>
        <begin position="332"/>
        <end position="334"/>
    </location>
    <ligand>
        <name>GTP</name>
        <dbReference type="ChEBI" id="CHEBI:37565"/>
    </ligand>
</feature>
<name>A0A4R8GFW7_9FIRM</name>
<keyword evidence="2 8" id="KW-0479">Metal-binding</keyword>
<dbReference type="Pfam" id="PF16360">
    <property type="entry name" value="GTP-bdg_M"/>
    <property type="match status" value="1"/>
</dbReference>
<evidence type="ECO:0000256" key="8">
    <source>
        <dbReference type="PIRSR" id="PIRSR006809-2"/>
    </source>
</evidence>
<dbReference type="HAMAP" id="MF_00900">
    <property type="entry name" value="GTPase_HflX"/>
    <property type="match status" value="1"/>
</dbReference>
<dbReference type="AlphaFoldDB" id="A0A4R8GFW7"/>
<comment type="similarity">
    <text evidence="6">Belongs to the TRAFAC class OBG-HflX-like GTPase superfamily. HflX GTPase family.</text>
</comment>
<dbReference type="InterPro" id="IPR005225">
    <property type="entry name" value="Small_GTP-bd"/>
</dbReference>
<keyword evidence="5 6" id="KW-0342">GTP-binding</keyword>
<evidence type="ECO:0000259" key="9">
    <source>
        <dbReference type="PROSITE" id="PS51705"/>
    </source>
</evidence>
<comment type="subcellular location">
    <subcellularLocation>
        <location evidence="6">Cytoplasm</location>
    </subcellularLocation>
    <text evidence="6">May associate with membranes.</text>
</comment>
<dbReference type="PROSITE" id="PS51705">
    <property type="entry name" value="G_HFLX"/>
    <property type="match status" value="1"/>
</dbReference>
<dbReference type="InterPro" id="IPR025121">
    <property type="entry name" value="GTPase_HflX_N"/>
</dbReference>
<dbReference type="InterPro" id="IPR032305">
    <property type="entry name" value="GTP-bd_M"/>
</dbReference>
<evidence type="ECO:0000256" key="5">
    <source>
        <dbReference type="ARBA" id="ARBA00023134"/>
    </source>
</evidence>
<dbReference type="PANTHER" id="PTHR10229">
    <property type="entry name" value="GTP-BINDING PROTEIN HFLX"/>
    <property type="match status" value="1"/>
</dbReference>
<keyword evidence="4 8" id="KW-0460">Magnesium</keyword>
<reference evidence="10 11" key="1">
    <citation type="submission" date="2019-03" db="EMBL/GenBank/DDBJ databases">
        <title>Subsurface microbial communities from deep shales in Ohio and West Virginia, USA.</title>
        <authorList>
            <person name="Wrighton K."/>
        </authorList>
    </citation>
    <scope>NUCLEOTIDE SEQUENCE [LARGE SCALE GENOMIC DNA]</scope>
    <source>
        <strain evidence="10 11">DSMZ 11287</strain>
    </source>
</reference>
<dbReference type="EMBL" id="SOEF01000011">
    <property type="protein sequence ID" value="TDX44540.1"/>
    <property type="molecule type" value="Genomic_DNA"/>
</dbReference>
<dbReference type="InterPro" id="IPR030394">
    <property type="entry name" value="G_HFLX_dom"/>
</dbReference>
<dbReference type="PIRSF" id="PIRSF006809">
    <property type="entry name" value="GTP-binding_hflX_prd"/>
    <property type="match status" value="1"/>
</dbReference>
<evidence type="ECO:0000313" key="11">
    <source>
        <dbReference type="Proteomes" id="UP000295472"/>
    </source>
</evidence>
<evidence type="ECO:0000256" key="4">
    <source>
        <dbReference type="ARBA" id="ARBA00022842"/>
    </source>
</evidence>
<feature type="binding site" evidence="7">
    <location>
        <begin position="195"/>
        <end position="202"/>
    </location>
    <ligand>
        <name>GTP</name>
        <dbReference type="ChEBI" id="CHEBI:37565"/>
    </ligand>
</feature>
<dbReference type="PRINTS" id="PR00326">
    <property type="entry name" value="GTP1OBG"/>
</dbReference>
<keyword evidence="3 6" id="KW-0547">Nucleotide-binding</keyword>
<comment type="function">
    <text evidence="6">GTPase that associates with the 50S ribosomal subunit and may have a role during protein synthesis or ribosome biogenesis.</text>
</comment>
<sequence length="409" mass="46694">MYQIQEMQEKAVLVGLNEGELKELQLLIETAGAKTILKMTYHDRKIDPAYYIGSGKVKEIKEAAETVAANLIVFDNELSPVQQRNLEDKIEIKVIDRAQVILDIFARHAHSRESKIQVELAQLEYRLPRLQGRGIEMSRLAGGIGTRGPGETKLEVDRRRIEKKIYRLKENLKEIKASREVQRSSRQDPIAALVGYTNAGKSTLMNKLTGAGSHTADKLFATLDSTMRQLQLPVGQNIILSDTVGFINKLPHQLIASFRTTLEEVENADIILHLIDASNSEMEKNMRIVNKEINELVDPSCKIIKVFNKIDLIEQSKLNDLKIIYPDSLFISALKEINIDTVINKLNEIISNEMIEMELDLPYSEAKWIEKIHNTAKVYEEKYQKNNIYLKVLIPKKTASKLKKYRRES</sequence>
<dbReference type="PANTHER" id="PTHR10229:SF0">
    <property type="entry name" value="GTP-BINDING PROTEIN 6-RELATED"/>
    <property type="match status" value="1"/>
</dbReference>
<proteinExistence type="inferred from homology"/>
<keyword evidence="1 6" id="KW-0963">Cytoplasm</keyword>